<accession>A0A7W7CGL8</accession>
<reference evidence="2 3" key="1">
    <citation type="submission" date="2020-08" db="EMBL/GenBank/DDBJ databases">
        <title>Sequencing the genomes of 1000 actinobacteria strains.</title>
        <authorList>
            <person name="Klenk H.-P."/>
        </authorList>
    </citation>
    <scope>NUCLEOTIDE SEQUENCE [LARGE SCALE GENOMIC DNA]</scope>
    <source>
        <strain evidence="2 3">DSM 44230</strain>
    </source>
</reference>
<dbReference type="RefSeq" id="WP_246492664.1">
    <property type="nucleotide sequence ID" value="NZ_BAAAUI010000030.1"/>
</dbReference>
<gene>
    <name evidence="2" type="ORF">HNR67_006993</name>
</gene>
<sequence>MRILLTLAMVALILLCAYGMLHGWRKRSRRQATELPPFPAVPAGLSTVEPLLPPETGVYVGTTAAENWVERITVADIGHRAEATATLYPQGLLLDRVGASPLWIDAATIRDARTARGLAGKVVGNNGLLVITWAHGEHLLDTGFRGDDKTGYSDWIAAITQRKAANESA</sequence>
<dbReference type="EMBL" id="JACHMH010000001">
    <property type="protein sequence ID" value="MBB4680875.1"/>
    <property type="molecule type" value="Genomic_DNA"/>
</dbReference>
<dbReference type="Proteomes" id="UP000533598">
    <property type="component" value="Unassembled WGS sequence"/>
</dbReference>
<organism evidence="2 3">
    <name type="scientific">Crossiella cryophila</name>
    <dbReference type="NCBI Taxonomy" id="43355"/>
    <lineage>
        <taxon>Bacteria</taxon>
        <taxon>Bacillati</taxon>
        <taxon>Actinomycetota</taxon>
        <taxon>Actinomycetes</taxon>
        <taxon>Pseudonocardiales</taxon>
        <taxon>Pseudonocardiaceae</taxon>
        <taxon>Crossiella</taxon>
    </lineage>
</organism>
<dbReference type="InterPro" id="IPR057446">
    <property type="entry name" value="PH_bac"/>
</dbReference>
<proteinExistence type="predicted"/>
<dbReference type="Pfam" id="PF25362">
    <property type="entry name" value="bPH_11"/>
    <property type="match status" value="1"/>
</dbReference>
<comment type="caution">
    <text evidence="2">The sequence shown here is derived from an EMBL/GenBank/DDBJ whole genome shotgun (WGS) entry which is preliminary data.</text>
</comment>
<name>A0A7W7CGL8_9PSEU</name>
<feature type="domain" description="PH" evidence="1">
    <location>
        <begin position="36"/>
        <end position="159"/>
    </location>
</feature>
<protein>
    <recommendedName>
        <fullName evidence="1">PH domain-containing protein</fullName>
    </recommendedName>
</protein>
<dbReference type="AlphaFoldDB" id="A0A7W7CGL8"/>
<evidence type="ECO:0000313" key="2">
    <source>
        <dbReference type="EMBL" id="MBB4680875.1"/>
    </source>
</evidence>
<evidence type="ECO:0000259" key="1">
    <source>
        <dbReference type="Pfam" id="PF25362"/>
    </source>
</evidence>
<evidence type="ECO:0000313" key="3">
    <source>
        <dbReference type="Proteomes" id="UP000533598"/>
    </source>
</evidence>
<keyword evidence="3" id="KW-1185">Reference proteome</keyword>